<dbReference type="NCBIfam" id="TIGR00046">
    <property type="entry name" value="RsmE family RNA methyltransferase"/>
    <property type="match status" value="1"/>
</dbReference>
<dbReference type="InterPro" id="IPR029028">
    <property type="entry name" value="Alpha/beta_knot_MTases"/>
</dbReference>
<organism evidence="13 14">
    <name type="scientific">Epilithonimonas hominis</name>
    <dbReference type="NCBI Taxonomy" id="420404"/>
    <lineage>
        <taxon>Bacteria</taxon>
        <taxon>Pseudomonadati</taxon>
        <taxon>Bacteroidota</taxon>
        <taxon>Flavobacteriia</taxon>
        <taxon>Flavobacteriales</taxon>
        <taxon>Weeksellaceae</taxon>
        <taxon>Chryseobacterium group</taxon>
        <taxon>Epilithonimonas</taxon>
    </lineage>
</organism>
<dbReference type="InterPro" id="IPR046886">
    <property type="entry name" value="RsmE_MTase_dom"/>
</dbReference>
<dbReference type="InterPro" id="IPR006700">
    <property type="entry name" value="RsmE"/>
</dbReference>
<dbReference type="PANTHER" id="PTHR30027:SF3">
    <property type="entry name" value="16S RRNA (URACIL(1498)-N(3))-METHYLTRANSFERASE"/>
    <property type="match status" value="1"/>
</dbReference>
<dbReference type="AlphaFoldDB" id="A0A1H6JUK9"/>
<dbReference type="Proteomes" id="UP000198555">
    <property type="component" value="Unassembled WGS sequence"/>
</dbReference>
<dbReference type="InterPro" id="IPR029026">
    <property type="entry name" value="tRNA_m1G_MTases_N"/>
</dbReference>
<dbReference type="SUPFAM" id="SSF75217">
    <property type="entry name" value="alpha/beta knot"/>
    <property type="match status" value="1"/>
</dbReference>
<dbReference type="Pfam" id="PF04452">
    <property type="entry name" value="Methyltrans_RNA"/>
    <property type="match status" value="1"/>
</dbReference>
<dbReference type="Gene3D" id="2.40.240.20">
    <property type="entry name" value="Hypothetical PUA domain-like, domain 1"/>
    <property type="match status" value="1"/>
</dbReference>
<evidence type="ECO:0000256" key="4">
    <source>
        <dbReference type="ARBA" id="ARBA00022552"/>
    </source>
</evidence>
<dbReference type="Pfam" id="PF20260">
    <property type="entry name" value="PUA_4"/>
    <property type="match status" value="1"/>
</dbReference>
<evidence type="ECO:0000256" key="2">
    <source>
        <dbReference type="ARBA" id="ARBA00005528"/>
    </source>
</evidence>
<dbReference type="GO" id="GO:0070475">
    <property type="term" value="P:rRNA base methylation"/>
    <property type="evidence" value="ECO:0007669"/>
    <property type="project" value="TreeGrafter"/>
</dbReference>
<keyword evidence="6 10" id="KW-0808">Transferase</keyword>
<gene>
    <name evidence="13" type="ORF">SAMN05421793_11839</name>
</gene>
<dbReference type="GO" id="GO:0070042">
    <property type="term" value="F:rRNA (uridine-N3-)-methyltransferase activity"/>
    <property type="evidence" value="ECO:0007669"/>
    <property type="project" value="TreeGrafter"/>
</dbReference>
<dbReference type="PIRSF" id="PIRSF015601">
    <property type="entry name" value="MTase_slr0722"/>
    <property type="match status" value="1"/>
</dbReference>
<name>A0A1H6JUK9_9FLAO</name>
<keyword evidence="7 10" id="KW-0949">S-adenosyl-L-methionine</keyword>
<evidence type="ECO:0000256" key="1">
    <source>
        <dbReference type="ARBA" id="ARBA00004496"/>
    </source>
</evidence>
<evidence type="ECO:0000259" key="11">
    <source>
        <dbReference type="Pfam" id="PF04452"/>
    </source>
</evidence>
<sequence length="252" mass="28843">MKLFFGQIFPDLILDLDEQLHITKVLRMREGEEIFVTDGKGNLVKGNLVFEGKKVSLDVSEIRENLPDFSPKLHIAIAPTKNIDRIEFFVEKAVEMGISEISFILTEKTERKNISIEKLRKQAISASKQSHRFHFPKVNDLIKFSDFIKNLDSENTFVAHCNESLERINLNELEILRQAQNNKANSSKDVSLRLSKTFSQYTFLIGPEGDFSDKEIQLLADKGIKAVSLGNQRLRTETAGIFVSAWNYDKMF</sequence>
<dbReference type="GO" id="GO:0005737">
    <property type="term" value="C:cytoplasm"/>
    <property type="evidence" value="ECO:0007669"/>
    <property type="project" value="UniProtKB-SubCell"/>
</dbReference>
<comment type="similarity">
    <text evidence="2 10">Belongs to the RNA methyltransferase RsmE family.</text>
</comment>
<feature type="domain" description="Ribosomal RNA small subunit methyltransferase E PUA-like" evidence="12">
    <location>
        <begin position="17"/>
        <end position="54"/>
    </location>
</feature>
<dbReference type="CDD" id="cd18084">
    <property type="entry name" value="RsmE-like"/>
    <property type="match status" value="1"/>
</dbReference>
<dbReference type="Gene3D" id="3.40.1280.10">
    <property type="match status" value="1"/>
</dbReference>
<dbReference type="EMBL" id="FNWX01000018">
    <property type="protein sequence ID" value="SEH66237.1"/>
    <property type="molecule type" value="Genomic_DNA"/>
</dbReference>
<keyword evidence="5 10" id="KW-0489">Methyltransferase</keyword>
<comment type="subcellular location">
    <subcellularLocation>
        <location evidence="1 10">Cytoplasm</location>
    </subcellularLocation>
</comment>
<accession>A0A1H6JUK9</accession>
<keyword evidence="3 10" id="KW-0963">Cytoplasm</keyword>
<evidence type="ECO:0000256" key="10">
    <source>
        <dbReference type="PIRNR" id="PIRNR015601"/>
    </source>
</evidence>
<proteinExistence type="inferred from homology"/>
<reference evidence="14" key="1">
    <citation type="submission" date="2016-10" db="EMBL/GenBank/DDBJ databases">
        <authorList>
            <person name="Varghese N."/>
            <person name="Submissions S."/>
        </authorList>
    </citation>
    <scope>NUCLEOTIDE SEQUENCE [LARGE SCALE GENOMIC DNA]</scope>
    <source>
        <strain evidence="14">DSM 19326</strain>
    </source>
</reference>
<evidence type="ECO:0000313" key="14">
    <source>
        <dbReference type="Proteomes" id="UP000198555"/>
    </source>
</evidence>
<evidence type="ECO:0000256" key="7">
    <source>
        <dbReference type="ARBA" id="ARBA00022691"/>
    </source>
</evidence>
<dbReference type="SUPFAM" id="SSF88697">
    <property type="entry name" value="PUA domain-like"/>
    <property type="match status" value="1"/>
</dbReference>
<feature type="domain" description="Ribosomal RNA small subunit methyltransferase E methyltransferase" evidence="11">
    <location>
        <begin position="71"/>
        <end position="245"/>
    </location>
</feature>
<dbReference type="InterPro" id="IPR015947">
    <property type="entry name" value="PUA-like_sf"/>
</dbReference>
<protein>
    <recommendedName>
        <fullName evidence="10">Ribosomal RNA small subunit methyltransferase E</fullName>
        <ecNumber evidence="10">2.1.1.193</ecNumber>
    </recommendedName>
</protein>
<comment type="function">
    <text evidence="8 10">Specifically methylates the N3 position of the uracil ring of uridine 1498 (m3U1498) in 16S rRNA. Acts on the fully assembled 30S ribosomal subunit.</text>
</comment>
<evidence type="ECO:0000259" key="12">
    <source>
        <dbReference type="Pfam" id="PF20260"/>
    </source>
</evidence>
<dbReference type="InterPro" id="IPR046887">
    <property type="entry name" value="RsmE_PUA-like"/>
</dbReference>
<dbReference type="RefSeq" id="WP_089770014.1">
    <property type="nucleotide sequence ID" value="NZ_FNWX01000018.1"/>
</dbReference>
<comment type="catalytic activity">
    <reaction evidence="9 10">
        <text>uridine(1498) in 16S rRNA + S-adenosyl-L-methionine = N(3)-methyluridine(1498) in 16S rRNA + S-adenosyl-L-homocysteine + H(+)</text>
        <dbReference type="Rhea" id="RHEA:42920"/>
        <dbReference type="Rhea" id="RHEA-COMP:10283"/>
        <dbReference type="Rhea" id="RHEA-COMP:10284"/>
        <dbReference type="ChEBI" id="CHEBI:15378"/>
        <dbReference type="ChEBI" id="CHEBI:57856"/>
        <dbReference type="ChEBI" id="CHEBI:59789"/>
        <dbReference type="ChEBI" id="CHEBI:65315"/>
        <dbReference type="ChEBI" id="CHEBI:74502"/>
        <dbReference type="EC" id="2.1.1.193"/>
    </reaction>
</comment>
<dbReference type="PANTHER" id="PTHR30027">
    <property type="entry name" value="RIBOSOMAL RNA SMALL SUBUNIT METHYLTRANSFERASE E"/>
    <property type="match status" value="1"/>
</dbReference>
<keyword evidence="4 10" id="KW-0698">rRNA processing</keyword>
<dbReference type="STRING" id="420404.SAMN05421793_11839"/>
<evidence type="ECO:0000256" key="6">
    <source>
        <dbReference type="ARBA" id="ARBA00022679"/>
    </source>
</evidence>
<dbReference type="EC" id="2.1.1.193" evidence="10"/>
<evidence type="ECO:0000256" key="5">
    <source>
        <dbReference type="ARBA" id="ARBA00022603"/>
    </source>
</evidence>
<evidence type="ECO:0000313" key="13">
    <source>
        <dbReference type="EMBL" id="SEH66237.1"/>
    </source>
</evidence>
<evidence type="ECO:0000256" key="3">
    <source>
        <dbReference type="ARBA" id="ARBA00022490"/>
    </source>
</evidence>
<evidence type="ECO:0000256" key="8">
    <source>
        <dbReference type="ARBA" id="ARBA00025699"/>
    </source>
</evidence>
<evidence type="ECO:0000256" key="9">
    <source>
        <dbReference type="ARBA" id="ARBA00047944"/>
    </source>
</evidence>
<keyword evidence="14" id="KW-1185">Reference proteome</keyword>